<evidence type="ECO:0000313" key="1">
    <source>
        <dbReference type="EMBL" id="OGK28719.1"/>
    </source>
</evidence>
<protein>
    <recommendedName>
        <fullName evidence="3">Cytidylate kinase</fullName>
    </recommendedName>
</protein>
<proteinExistence type="predicted"/>
<dbReference type="InterPro" id="IPR027417">
    <property type="entry name" value="P-loop_NTPase"/>
</dbReference>
<dbReference type="Gene3D" id="3.40.50.300">
    <property type="entry name" value="P-loop containing nucleotide triphosphate hydrolases"/>
    <property type="match status" value="1"/>
</dbReference>
<sequence>MDLKYKNITVSGKIAVGTTTLSKSLQEILGWEYINTGALQREYDRIHKQNENEHGATMRTDEREQAMEAQEKKMLEEREHIIFEAWLSGFVAKDMSYVLKVLLICSSDDIRIDRVMNRENVDLQTAKNYLKQREGENIEKWKKLYGDFDFWAPEYYDVVIDTYSSGRMETVGRVLDKLGYKQ</sequence>
<accession>A0A1F7HBQ7</accession>
<organism evidence="1 2">
    <name type="scientific">Candidatus Roizmanbacteria bacterium RIFCSPHIGHO2_02_FULL_40_9</name>
    <dbReference type="NCBI Taxonomy" id="1802042"/>
    <lineage>
        <taxon>Bacteria</taxon>
        <taxon>Candidatus Roizmaniibacteriota</taxon>
    </lineage>
</organism>
<dbReference type="AlphaFoldDB" id="A0A1F7HBQ7"/>
<evidence type="ECO:0000313" key="2">
    <source>
        <dbReference type="Proteomes" id="UP000177027"/>
    </source>
</evidence>
<comment type="caution">
    <text evidence="1">The sequence shown here is derived from an EMBL/GenBank/DDBJ whole genome shotgun (WGS) entry which is preliminary data.</text>
</comment>
<reference evidence="1 2" key="1">
    <citation type="journal article" date="2016" name="Nat. Commun.">
        <title>Thousands of microbial genomes shed light on interconnected biogeochemical processes in an aquifer system.</title>
        <authorList>
            <person name="Anantharaman K."/>
            <person name="Brown C.T."/>
            <person name="Hug L.A."/>
            <person name="Sharon I."/>
            <person name="Castelle C.J."/>
            <person name="Probst A.J."/>
            <person name="Thomas B.C."/>
            <person name="Singh A."/>
            <person name="Wilkins M.J."/>
            <person name="Karaoz U."/>
            <person name="Brodie E.L."/>
            <person name="Williams K.H."/>
            <person name="Hubbard S.S."/>
            <person name="Banfield J.F."/>
        </authorList>
    </citation>
    <scope>NUCLEOTIDE SEQUENCE [LARGE SCALE GENOMIC DNA]</scope>
</reference>
<dbReference type="Proteomes" id="UP000177027">
    <property type="component" value="Unassembled WGS sequence"/>
</dbReference>
<dbReference type="Pfam" id="PF13189">
    <property type="entry name" value="Cytidylate_kin2"/>
    <property type="match status" value="1"/>
</dbReference>
<gene>
    <name evidence="1" type="ORF">A3D06_01440</name>
</gene>
<dbReference type="EMBL" id="MFZS01000031">
    <property type="protein sequence ID" value="OGK28719.1"/>
    <property type="molecule type" value="Genomic_DNA"/>
</dbReference>
<dbReference type="SUPFAM" id="SSF52540">
    <property type="entry name" value="P-loop containing nucleoside triphosphate hydrolases"/>
    <property type="match status" value="1"/>
</dbReference>
<name>A0A1F7HBQ7_9BACT</name>
<evidence type="ECO:0008006" key="3">
    <source>
        <dbReference type="Google" id="ProtNLM"/>
    </source>
</evidence>